<dbReference type="RefSeq" id="XP_022645051.1">
    <property type="nucleotide sequence ID" value="XM_022789316.1"/>
</dbReference>
<dbReference type="GO" id="GO:0050839">
    <property type="term" value="F:cell adhesion molecule binding"/>
    <property type="evidence" value="ECO:0007669"/>
    <property type="project" value="TreeGrafter"/>
</dbReference>
<evidence type="ECO:0000256" key="7">
    <source>
        <dbReference type="SAM" id="Phobius"/>
    </source>
</evidence>
<dbReference type="RefSeq" id="XP_022645053.1">
    <property type="nucleotide sequence ID" value="XM_022789318.1"/>
</dbReference>
<keyword evidence="2 7" id="KW-0472">Membrane</keyword>
<dbReference type="EnsemblMetazoa" id="XM_022789320">
    <property type="protein sequence ID" value="XP_022645055"/>
    <property type="gene ID" value="LOC111243553"/>
</dbReference>
<dbReference type="InterPro" id="IPR051275">
    <property type="entry name" value="Cell_adhesion_signaling"/>
</dbReference>
<dbReference type="Proteomes" id="UP000594260">
    <property type="component" value="Unplaced"/>
</dbReference>
<keyword evidence="4" id="KW-0325">Glycoprotein</keyword>
<feature type="transmembrane region" description="Helical" evidence="7">
    <location>
        <begin position="522"/>
        <end position="545"/>
    </location>
</feature>
<dbReference type="InParanoid" id="A0A7M7J6H1"/>
<dbReference type="KEGG" id="vde:111243553"/>
<feature type="domain" description="Ig-like" evidence="8">
    <location>
        <begin position="334"/>
        <end position="408"/>
    </location>
</feature>
<feature type="compositionally biased region" description="Polar residues" evidence="6">
    <location>
        <begin position="588"/>
        <end position="613"/>
    </location>
</feature>
<dbReference type="OMA" id="HEYAFLE"/>
<dbReference type="EnsemblMetazoa" id="XM_022789317">
    <property type="protein sequence ID" value="XP_022645052"/>
    <property type="gene ID" value="LOC111243553"/>
</dbReference>
<dbReference type="RefSeq" id="XP_022645056.1">
    <property type="nucleotide sequence ID" value="XM_022789321.1"/>
</dbReference>
<dbReference type="EnsemblMetazoa" id="XM_022789321">
    <property type="protein sequence ID" value="XP_022645056"/>
    <property type="gene ID" value="LOC111243553"/>
</dbReference>
<dbReference type="Pfam" id="PF08205">
    <property type="entry name" value="C2-set_2"/>
    <property type="match status" value="1"/>
</dbReference>
<dbReference type="SMART" id="SM00408">
    <property type="entry name" value="IGc2"/>
    <property type="match status" value="5"/>
</dbReference>
<evidence type="ECO:0000313" key="9">
    <source>
        <dbReference type="EnsemblMetazoa" id="XP_022645049"/>
    </source>
</evidence>
<dbReference type="RefSeq" id="XP_022645049.1">
    <property type="nucleotide sequence ID" value="XM_022789314.1"/>
</dbReference>
<feature type="region of interest" description="Disordered" evidence="6">
    <location>
        <begin position="900"/>
        <end position="919"/>
    </location>
</feature>
<dbReference type="SUPFAM" id="SSF48726">
    <property type="entry name" value="Immunoglobulin"/>
    <property type="match status" value="5"/>
</dbReference>
<dbReference type="RefSeq" id="XP_022645055.1">
    <property type="nucleotide sequence ID" value="XM_022789320.1"/>
</dbReference>
<evidence type="ECO:0000313" key="10">
    <source>
        <dbReference type="Proteomes" id="UP000594260"/>
    </source>
</evidence>
<feature type="domain" description="Ig-like" evidence="8">
    <location>
        <begin position="247"/>
        <end position="329"/>
    </location>
</feature>
<dbReference type="AlphaFoldDB" id="A0A7M7J6H1"/>
<feature type="compositionally biased region" description="Low complexity" evidence="6">
    <location>
        <begin position="749"/>
        <end position="759"/>
    </location>
</feature>
<dbReference type="InterPro" id="IPR013783">
    <property type="entry name" value="Ig-like_fold"/>
</dbReference>
<feature type="domain" description="Ig-like" evidence="8">
    <location>
        <begin position="419"/>
        <end position="511"/>
    </location>
</feature>
<evidence type="ECO:0000256" key="1">
    <source>
        <dbReference type="ARBA" id="ARBA00004479"/>
    </source>
</evidence>
<dbReference type="RefSeq" id="XP_022645057.1">
    <property type="nucleotide sequence ID" value="XM_022789322.1"/>
</dbReference>
<keyword evidence="10" id="KW-1185">Reference proteome</keyword>
<name>A0A7M7J6H1_VARDE</name>
<sequence>MTPRLSSTIGTAATTVFICVFVLFLQTARVDSQQHVRPQQFAIEPTARTAIVGDTVVLACRVTDKAGALQWTKDGFGLGTNRNLSGFPRYQMVGSDDEGDYSLHISPVALEDDAMYQCQVGAYDGVKGIRSRTAHFTVYAPPKPPKILRGTDITLRAGETVSLTCESLDGKPAAELAWLDGDNNVVSNGLEYKKSPSKNNKRENAELTWTFEATKELNGQRLTCRAENPALKQPLITAINVRVQYAPEITLTVNKDEIHEQDSVELRCKTSAFPEPLSIHWYRNDEPIKADDGQDVLELTKVSRKANGDMISCEVRNAVGVNRSTVALNVIYKPQFKTSDKPVMAVLGTEVAISCDVDSNPKPEVVWTRQGSNVVLGRQQVYVIREMTPSDVGTYTCRATVPKFPDITNDYHVYIKGAPRIISPPLQYASEGAEARVECLVQAVPPATRVQWFKDGVLIDTDKIQGYHIAREPLPSGERNLLVIERATASDFGEYNCTVQNTFGEHSATISVECDRRAATTLLMLGATAAAIFIVLFAVTMTICLRKKPPPQDFKETPGKPLSTGGLVSDKDNNSSGGESDMKVEIRTASSLSNNENNSPQHTPLTAMDSSWDSGVPPDASTLPPYKAFNDYTCSSYQAQTNILSNKPPEPPQQQNNGGYGGGSSGCVASSGIGGGVGLGISGSGGPCAMSDYMTANSDYGVMLPLQSLPPLSPQTSPVHTVHPLTVLNGGLRISPQHLANVSPHQQHRPNGQQQQQQQQHHRQHQQPPSSQQLPLAHHLPVMTNNSLYATGAFSAALILPQYPLQPNPNQARSLSLSECGSLPRPCSQLRMATAHAGNPATPATAYISSTLPYNRVGKGSQQQHPPPSQQLQQLQQAEGQQSNPSLSPVAQRRYITATAGGRGSVGSQFKSAQLATHV</sequence>
<keyword evidence="7" id="KW-0812">Transmembrane</keyword>
<protein>
    <recommendedName>
        <fullName evidence="8">Ig-like domain-containing protein</fullName>
    </recommendedName>
</protein>
<evidence type="ECO:0000256" key="2">
    <source>
        <dbReference type="ARBA" id="ARBA00023136"/>
    </source>
</evidence>
<evidence type="ECO:0000256" key="6">
    <source>
        <dbReference type="SAM" id="MobiDB-lite"/>
    </source>
</evidence>
<dbReference type="InterPro" id="IPR003598">
    <property type="entry name" value="Ig_sub2"/>
</dbReference>
<dbReference type="InterPro" id="IPR013098">
    <property type="entry name" value="Ig_I-set"/>
</dbReference>
<dbReference type="EnsemblMetazoa" id="XM_022789314">
    <property type="protein sequence ID" value="XP_022645049"/>
    <property type="gene ID" value="LOC111243553"/>
</dbReference>
<dbReference type="PANTHER" id="PTHR11640:SF31">
    <property type="entry name" value="IRREGULAR CHIASM C-ROUGHEST PROTEIN-RELATED"/>
    <property type="match status" value="1"/>
</dbReference>
<dbReference type="GeneID" id="111243553"/>
<proteinExistence type="predicted"/>
<feature type="region of interest" description="Disordered" evidence="6">
    <location>
        <begin position="548"/>
        <end position="619"/>
    </location>
</feature>
<feature type="region of interest" description="Disordered" evidence="6">
    <location>
        <begin position="742"/>
        <end position="773"/>
    </location>
</feature>
<dbReference type="EnsemblMetazoa" id="XM_022789318">
    <property type="protein sequence ID" value="XP_022645053"/>
    <property type="gene ID" value="LOC111243553"/>
</dbReference>
<feature type="domain" description="Ig-like" evidence="8">
    <location>
        <begin position="145"/>
        <end position="237"/>
    </location>
</feature>
<dbReference type="PANTHER" id="PTHR11640">
    <property type="entry name" value="NEPHRIN"/>
    <property type="match status" value="1"/>
</dbReference>
<dbReference type="PROSITE" id="PS50835">
    <property type="entry name" value="IG_LIKE"/>
    <property type="match status" value="5"/>
</dbReference>
<feature type="compositionally biased region" description="Polar residues" evidence="6">
    <location>
        <begin position="906"/>
        <end position="919"/>
    </location>
</feature>
<evidence type="ECO:0000256" key="4">
    <source>
        <dbReference type="ARBA" id="ARBA00023180"/>
    </source>
</evidence>
<dbReference type="CDD" id="cd00096">
    <property type="entry name" value="Ig"/>
    <property type="match status" value="1"/>
</dbReference>
<dbReference type="EnsemblMetazoa" id="XM_022789316">
    <property type="protein sequence ID" value="XP_022645051"/>
    <property type="gene ID" value="LOC111243553"/>
</dbReference>
<dbReference type="EnsemblMetazoa" id="XM_022789322">
    <property type="protein sequence ID" value="XP_022645057"/>
    <property type="gene ID" value="LOC111243553"/>
</dbReference>
<dbReference type="InterPro" id="IPR003599">
    <property type="entry name" value="Ig_sub"/>
</dbReference>
<feature type="region of interest" description="Disordered" evidence="6">
    <location>
        <begin position="642"/>
        <end position="663"/>
    </location>
</feature>
<organism evidence="9 10">
    <name type="scientific">Varroa destructor</name>
    <name type="common">Honeybee mite</name>
    <dbReference type="NCBI Taxonomy" id="109461"/>
    <lineage>
        <taxon>Eukaryota</taxon>
        <taxon>Metazoa</taxon>
        <taxon>Ecdysozoa</taxon>
        <taxon>Arthropoda</taxon>
        <taxon>Chelicerata</taxon>
        <taxon>Arachnida</taxon>
        <taxon>Acari</taxon>
        <taxon>Parasitiformes</taxon>
        <taxon>Mesostigmata</taxon>
        <taxon>Gamasina</taxon>
        <taxon>Dermanyssoidea</taxon>
        <taxon>Varroidae</taxon>
        <taxon>Varroa</taxon>
    </lineage>
</organism>
<keyword evidence="3" id="KW-1015">Disulfide bond</keyword>
<dbReference type="GO" id="GO:0005886">
    <property type="term" value="C:plasma membrane"/>
    <property type="evidence" value="ECO:0007669"/>
    <property type="project" value="TreeGrafter"/>
</dbReference>
<dbReference type="GO" id="GO:0098609">
    <property type="term" value="P:cell-cell adhesion"/>
    <property type="evidence" value="ECO:0007669"/>
    <property type="project" value="TreeGrafter"/>
</dbReference>
<evidence type="ECO:0000259" key="8">
    <source>
        <dbReference type="PROSITE" id="PS50835"/>
    </source>
</evidence>
<keyword evidence="5" id="KW-0393">Immunoglobulin domain</keyword>
<dbReference type="Gene3D" id="2.60.40.10">
    <property type="entry name" value="Immunoglobulins"/>
    <property type="match status" value="5"/>
</dbReference>
<dbReference type="OrthoDB" id="6413693at2759"/>
<dbReference type="EnsemblMetazoa" id="XM_022789315">
    <property type="protein sequence ID" value="XP_022645050"/>
    <property type="gene ID" value="LOC111243553"/>
</dbReference>
<comment type="subcellular location">
    <subcellularLocation>
        <location evidence="1">Membrane</location>
        <topology evidence="1">Single-pass type I membrane protein</topology>
    </subcellularLocation>
</comment>
<dbReference type="InterPro" id="IPR036179">
    <property type="entry name" value="Ig-like_dom_sf"/>
</dbReference>
<dbReference type="InterPro" id="IPR007110">
    <property type="entry name" value="Ig-like_dom"/>
</dbReference>
<feature type="compositionally biased region" description="Low complexity" evidence="6">
    <location>
        <begin position="870"/>
        <end position="883"/>
    </location>
</feature>
<dbReference type="Pfam" id="PF07679">
    <property type="entry name" value="I-set"/>
    <property type="match status" value="1"/>
</dbReference>
<accession>A0A7M7J6H1</accession>
<dbReference type="RefSeq" id="XP_022645052.1">
    <property type="nucleotide sequence ID" value="XM_022789317.1"/>
</dbReference>
<evidence type="ECO:0000256" key="5">
    <source>
        <dbReference type="ARBA" id="ARBA00023319"/>
    </source>
</evidence>
<dbReference type="Pfam" id="PF13927">
    <property type="entry name" value="Ig_3"/>
    <property type="match status" value="3"/>
</dbReference>
<dbReference type="InterPro" id="IPR013162">
    <property type="entry name" value="CD80_C2-set"/>
</dbReference>
<dbReference type="FunCoup" id="A0A7M7J6H1">
    <property type="interactions" value="83"/>
</dbReference>
<keyword evidence="7" id="KW-1133">Transmembrane helix</keyword>
<dbReference type="RefSeq" id="XP_022645050.1">
    <property type="nucleotide sequence ID" value="XM_022789315.1"/>
</dbReference>
<feature type="domain" description="Ig-like" evidence="8">
    <location>
        <begin position="38"/>
        <end position="137"/>
    </location>
</feature>
<dbReference type="SMART" id="SM00409">
    <property type="entry name" value="IG"/>
    <property type="match status" value="5"/>
</dbReference>
<reference evidence="9" key="1">
    <citation type="submission" date="2021-01" db="UniProtKB">
        <authorList>
            <consortium name="EnsemblMetazoa"/>
        </authorList>
    </citation>
    <scope>IDENTIFICATION</scope>
</reference>
<feature type="region of interest" description="Disordered" evidence="6">
    <location>
        <begin position="854"/>
        <end position="890"/>
    </location>
</feature>
<evidence type="ECO:0000256" key="3">
    <source>
        <dbReference type="ARBA" id="ARBA00023157"/>
    </source>
</evidence>
<dbReference type="GO" id="GO:0005911">
    <property type="term" value="C:cell-cell junction"/>
    <property type="evidence" value="ECO:0007669"/>
    <property type="project" value="TreeGrafter"/>
</dbReference>